<proteinExistence type="predicted"/>
<accession>A0A066UBW8</accession>
<keyword evidence="2" id="KW-1185">Reference proteome</keyword>
<protein>
    <submittedName>
        <fullName evidence="1">Uncharacterized protein</fullName>
    </submittedName>
</protein>
<dbReference type="OrthoDB" id="3385334at2"/>
<evidence type="ECO:0000313" key="2">
    <source>
        <dbReference type="Proteomes" id="UP000035860"/>
    </source>
</evidence>
<dbReference type="AlphaFoldDB" id="A0A066UBW8"/>
<organism evidence="1 2">
    <name type="scientific">Moraxella bovoculi 237</name>
    <dbReference type="NCBI Taxonomy" id="743974"/>
    <lineage>
        <taxon>Bacteria</taxon>
        <taxon>Pseudomonadati</taxon>
        <taxon>Pseudomonadota</taxon>
        <taxon>Gammaproteobacteria</taxon>
        <taxon>Moraxellales</taxon>
        <taxon>Moraxellaceae</taxon>
        <taxon>Moraxella</taxon>
    </lineage>
</organism>
<evidence type="ECO:0000313" key="1">
    <source>
        <dbReference type="EMBL" id="KDN24605.1"/>
    </source>
</evidence>
<name>A0A066UBW8_9GAMM</name>
<dbReference type="RefSeq" id="WP_036366559.1">
    <property type="nucleotide sequence ID" value="NZ_AOMT01000030.1"/>
</dbReference>
<gene>
    <name evidence="1" type="ORF">MBO_08137</name>
</gene>
<reference evidence="1 2" key="1">
    <citation type="journal article" date="2014" name="Genome Announc.">
        <title>Draft Genome Sequence of Moraxella bovoculi Strain 237T (ATCC BAA-1259T) Isolated from a Calf with Infectious Bovine Keratoconjunctivitis.</title>
        <authorList>
            <person name="Calcutt M.J."/>
            <person name="Foecking M.F."/>
            <person name="Martin N.T."/>
            <person name="Mhlanga-Mutangadura T."/>
            <person name="Reilly T.J."/>
        </authorList>
    </citation>
    <scope>NUCLEOTIDE SEQUENCE [LARGE SCALE GENOMIC DNA]</scope>
    <source>
        <strain evidence="1 2">237</strain>
    </source>
</reference>
<sequence>MVKTFKTKRDEIGQRIGELKAQRDTTKGEARQVIRDELAELYIWLDETKLELDCLYPKKAELLEMLRQTNQNTRELRTTIRDECGRGGRMWYKRKQLKAV</sequence>
<dbReference type="EMBL" id="AOMT01000030">
    <property type="protein sequence ID" value="KDN24605.1"/>
    <property type="molecule type" value="Genomic_DNA"/>
</dbReference>
<comment type="caution">
    <text evidence="1">The sequence shown here is derived from an EMBL/GenBank/DDBJ whole genome shotgun (WGS) entry which is preliminary data.</text>
</comment>
<dbReference type="Proteomes" id="UP000035860">
    <property type="component" value="Unassembled WGS sequence"/>
</dbReference>